<dbReference type="InterPro" id="IPR036291">
    <property type="entry name" value="NAD(P)-bd_dom_sf"/>
</dbReference>
<reference evidence="7" key="1">
    <citation type="journal article" date="2021" name="Mol. Plant Microbe Interact.">
        <title>Complete Genome Sequence of the Plant-Pathogenic Fungus Colletotrichum lupini.</title>
        <authorList>
            <person name="Baroncelli R."/>
            <person name="Pensec F."/>
            <person name="Da Lio D."/>
            <person name="Boufleur T."/>
            <person name="Vicente I."/>
            <person name="Sarrocco S."/>
            <person name="Picot A."/>
            <person name="Baraldi E."/>
            <person name="Sukno S."/>
            <person name="Thon M."/>
            <person name="Le Floch G."/>
        </authorList>
    </citation>
    <scope>NUCLEOTIDE SEQUENCE</scope>
    <source>
        <strain evidence="7">IMI 504893</strain>
    </source>
</reference>
<evidence type="ECO:0000313" key="7">
    <source>
        <dbReference type="EMBL" id="UQC86851.1"/>
    </source>
</evidence>
<dbReference type="InterPro" id="IPR029033">
    <property type="entry name" value="His_PPase_superfam"/>
</dbReference>
<dbReference type="Pfam" id="PF13561">
    <property type="entry name" value="adh_short_C2"/>
    <property type="match status" value="1"/>
</dbReference>
<keyword evidence="2" id="KW-0560">Oxidoreductase</keyword>
<dbReference type="EC" id="1.3.1.124" evidence="3"/>
<dbReference type="RefSeq" id="XP_049148462.1">
    <property type="nucleotide sequence ID" value="XM_049291317.1"/>
</dbReference>
<proteinExistence type="predicted"/>
<feature type="transmembrane region" description="Helical" evidence="6">
    <location>
        <begin position="940"/>
        <end position="966"/>
    </location>
</feature>
<dbReference type="AlphaFoldDB" id="A0A9Q8T0B4"/>
<dbReference type="GO" id="GO:0008670">
    <property type="term" value="F:2,4-dienoyl-CoA reductase (NADPH) activity"/>
    <property type="evidence" value="ECO:0007669"/>
    <property type="project" value="InterPro"/>
</dbReference>
<evidence type="ECO:0000256" key="3">
    <source>
        <dbReference type="ARBA" id="ARBA00026117"/>
    </source>
</evidence>
<dbReference type="SUPFAM" id="SSF51735">
    <property type="entry name" value="NAD(P)-binding Rossmann-fold domains"/>
    <property type="match status" value="1"/>
</dbReference>
<dbReference type="PANTHER" id="PTHR43296">
    <property type="entry name" value="PEROXISOMAL 2,4-DIENOYL-COA REDUCTASE"/>
    <property type="match status" value="1"/>
</dbReference>
<dbReference type="Proteomes" id="UP000830671">
    <property type="component" value="Chromosome 6"/>
</dbReference>
<evidence type="ECO:0000256" key="6">
    <source>
        <dbReference type="SAM" id="Phobius"/>
    </source>
</evidence>
<protein>
    <recommendedName>
        <fullName evidence="3">2,4-dienoyl-CoA reductase [(3E)-enoyl-CoA-producing]</fullName>
        <ecNumber evidence="3">1.3.1.124</ecNumber>
    </recommendedName>
</protein>
<dbReference type="CDD" id="cd05369">
    <property type="entry name" value="TER_DECR_SDR_a"/>
    <property type="match status" value="1"/>
</dbReference>
<evidence type="ECO:0000256" key="1">
    <source>
        <dbReference type="ARBA" id="ARBA00022857"/>
    </source>
</evidence>
<keyword evidence="8" id="KW-1185">Reference proteome</keyword>
<evidence type="ECO:0000313" key="8">
    <source>
        <dbReference type="Proteomes" id="UP000830671"/>
    </source>
</evidence>
<evidence type="ECO:0000256" key="4">
    <source>
        <dbReference type="ARBA" id="ARBA00048009"/>
    </source>
</evidence>
<evidence type="ECO:0000256" key="2">
    <source>
        <dbReference type="ARBA" id="ARBA00023002"/>
    </source>
</evidence>
<dbReference type="PANTHER" id="PTHR43296:SF2">
    <property type="entry name" value="PEROXISOMAL 2,4-DIENOYL-COA REDUCTASE [(3E)-ENOYL-COA-PRODUCING]"/>
    <property type="match status" value="1"/>
</dbReference>
<gene>
    <name evidence="7" type="ORF">CLUP02_12353</name>
</gene>
<dbReference type="GeneID" id="73346327"/>
<dbReference type="KEGG" id="clup:CLUP02_12353"/>
<comment type="catalytic activity">
    <reaction evidence="5">
        <text>a (2E,4Z)-dienoyl-CoA + NADPH + H(+) = a 4,5-saturated-(3E)-enoyl-CoA + NADP(+)</text>
        <dbReference type="Rhea" id="RHEA:61892"/>
        <dbReference type="ChEBI" id="CHEBI:15378"/>
        <dbReference type="ChEBI" id="CHEBI:57783"/>
        <dbReference type="ChEBI" id="CHEBI:58349"/>
        <dbReference type="ChEBI" id="CHEBI:85099"/>
        <dbReference type="ChEBI" id="CHEBI:85493"/>
        <dbReference type="EC" id="1.3.1.124"/>
    </reaction>
</comment>
<sequence>MPIPESEYLSPVWKDGIFNNRVAFVTGGAGSICSAQTRALVRLGANACIIGRNVEKTESMAKDIATARPGAKVIGIGGCDVRNPQSLQDAADRCAKELGGIDFVIAGAAGNFIAPLSGMSPNAFKAVIDIDVLGTFNTVKATIPYLVESAKKNPTPSQNGLTGGRIIFVSATFHWTGMPLQAHVSAAKAAVDALMASVTLEYGPFGVTSNVIAPGPIKDTEGMQRLSSSKQDQAKANAVVPQGRWGVIRDIADSTVYLFSDAGSFVNGQAIPVDGGAWRRQGALAVGTDDDMQYPDFLLKGEISKHPWWGREDHLQQVRGQRNSIDRGWRDCRAAPRTGAEMLAAAKLPPNTLFFLPGRSPSQLISVFQRPDRLTIGGDFRNSLTNWPHELLRRREWHGGGIHPFPPSPAMRISSKTHPLAPPTDLARWMLIHGGSNHARDWGGGMEHLSLNHVAGGTRLREGLEETPDRLSLFNSPYLNGCFHTWAGTRLVCSKLLVVQLVNIEVQQHITNMGLKHLLAMGLPIMPAAAETVLGIYVFHRHGDRTAKKTPPVRFTDLGAYEVYTSGLEYGRLYVRENATHQIRNMSTDDVLPEQLSVTSPTDVVLQSSANAFLQGFYPPSGTVEALANGSSVEAPLGGYQYIPVNAVATASTSTNAESSEWLQGGSGCGKAVVSSNNYFSSPEYAAVDAESRDFYQSLLPVINGTFGAKAATFENAYSIFDLINVARIHNDSIPSDSLLTNATIRSLTDYANIHEWNLAYNESDPIRAVAGKVLAGQVLQALNATLKDAAKSSSVKANIQFGAYASFSSFFGLAQLQKVSADFQTVVDYASSMVFELVTNATSASPAADDVAVRFRFANGSAGINNLTVYPLFGQSETVIPWNTFVTQMRQFAIEDTKTWCTACGNSTGTCATALGLDGSTDANGTGSSGSKGGVSTPVAGVIGALVTLVVILGILGLVMLIGGLRLVKKSKIAKDVPAASTAEQTGGAKH</sequence>
<accession>A0A9Q8T0B4</accession>
<comment type="catalytic activity">
    <reaction evidence="4">
        <text>a (2E,4E)-dienoyl-CoA + NADPH + H(+) = a 4,5-saturated-(3E)-enoyl-CoA + NADP(+)</text>
        <dbReference type="Rhea" id="RHEA:45912"/>
        <dbReference type="ChEBI" id="CHEBI:15378"/>
        <dbReference type="ChEBI" id="CHEBI:57783"/>
        <dbReference type="ChEBI" id="CHEBI:58349"/>
        <dbReference type="ChEBI" id="CHEBI:85101"/>
        <dbReference type="ChEBI" id="CHEBI:85493"/>
        <dbReference type="EC" id="1.3.1.124"/>
    </reaction>
</comment>
<dbReference type="InterPro" id="IPR045017">
    <property type="entry name" value="DECR2-like"/>
</dbReference>
<name>A0A9Q8T0B4_9PEZI</name>
<dbReference type="GO" id="GO:0005777">
    <property type="term" value="C:peroxisome"/>
    <property type="evidence" value="ECO:0007669"/>
    <property type="project" value="TreeGrafter"/>
</dbReference>
<organism evidence="7 8">
    <name type="scientific">Colletotrichum lupini</name>
    <dbReference type="NCBI Taxonomy" id="145971"/>
    <lineage>
        <taxon>Eukaryota</taxon>
        <taxon>Fungi</taxon>
        <taxon>Dikarya</taxon>
        <taxon>Ascomycota</taxon>
        <taxon>Pezizomycotina</taxon>
        <taxon>Sordariomycetes</taxon>
        <taxon>Hypocreomycetidae</taxon>
        <taxon>Glomerellales</taxon>
        <taxon>Glomerellaceae</taxon>
        <taxon>Colletotrichum</taxon>
        <taxon>Colletotrichum acutatum species complex</taxon>
    </lineage>
</organism>
<dbReference type="Gene3D" id="3.40.50.1240">
    <property type="entry name" value="Phosphoglycerate mutase-like"/>
    <property type="match status" value="1"/>
</dbReference>
<keyword evidence="6" id="KW-0812">Transmembrane</keyword>
<dbReference type="EMBL" id="CP019478">
    <property type="protein sequence ID" value="UQC86851.1"/>
    <property type="molecule type" value="Genomic_DNA"/>
</dbReference>
<keyword evidence="6" id="KW-0472">Membrane</keyword>
<dbReference type="PRINTS" id="PR00081">
    <property type="entry name" value="GDHRDH"/>
</dbReference>
<evidence type="ECO:0000256" key="5">
    <source>
        <dbReference type="ARBA" id="ARBA00048340"/>
    </source>
</evidence>
<keyword evidence="6" id="KW-1133">Transmembrane helix</keyword>
<dbReference type="InterPro" id="IPR002347">
    <property type="entry name" value="SDR_fam"/>
</dbReference>
<keyword evidence="1" id="KW-0521">NADP</keyword>
<dbReference type="GO" id="GO:0009062">
    <property type="term" value="P:fatty acid catabolic process"/>
    <property type="evidence" value="ECO:0007669"/>
    <property type="project" value="InterPro"/>
</dbReference>
<dbReference type="Gene3D" id="3.40.50.720">
    <property type="entry name" value="NAD(P)-binding Rossmann-like Domain"/>
    <property type="match status" value="1"/>
</dbReference>
<dbReference type="SUPFAM" id="SSF53254">
    <property type="entry name" value="Phosphoglycerate mutase-like"/>
    <property type="match status" value="1"/>
</dbReference>